<dbReference type="Proteomes" id="UP000045706">
    <property type="component" value="Unassembled WGS sequence"/>
</dbReference>
<proteinExistence type="predicted"/>
<dbReference type="EMBL" id="CVQI01006180">
    <property type="protein sequence ID" value="CRK15675.1"/>
    <property type="molecule type" value="Genomic_DNA"/>
</dbReference>
<feature type="compositionally biased region" description="Basic residues" evidence="1">
    <location>
        <begin position="10"/>
        <end position="21"/>
    </location>
</feature>
<sequence>QPRESPRPGRFQHRHTLRATHRALGAACAARDRRVAPRRRARRGGRAGRDVVVRGGQRHREPAAARAQAVHRGLDRPARPRPQGRPQVQEGARRTHAVHQRATQRHDARVPRPGFQEVCRRGARAASGRRVVSGAV</sequence>
<gene>
    <name evidence="2" type="ORF">BN1723_017432</name>
</gene>
<accession>A0A0G4L1R7</accession>
<organism evidence="2 3">
    <name type="scientific">Verticillium longisporum</name>
    <name type="common">Verticillium dahliae var. longisporum</name>
    <dbReference type="NCBI Taxonomy" id="100787"/>
    <lineage>
        <taxon>Eukaryota</taxon>
        <taxon>Fungi</taxon>
        <taxon>Dikarya</taxon>
        <taxon>Ascomycota</taxon>
        <taxon>Pezizomycotina</taxon>
        <taxon>Sordariomycetes</taxon>
        <taxon>Hypocreomycetidae</taxon>
        <taxon>Glomerellales</taxon>
        <taxon>Plectosphaerellaceae</taxon>
        <taxon>Verticillium</taxon>
    </lineage>
</organism>
<name>A0A0G4L1R7_VERLO</name>
<dbReference type="AlphaFoldDB" id="A0A0G4L1R7"/>
<feature type="compositionally biased region" description="Basic residues" evidence="1">
    <location>
        <begin position="36"/>
        <end position="46"/>
    </location>
</feature>
<evidence type="ECO:0000256" key="1">
    <source>
        <dbReference type="SAM" id="MobiDB-lite"/>
    </source>
</evidence>
<feature type="non-terminal residue" evidence="2">
    <location>
        <position position="1"/>
    </location>
</feature>
<evidence type="ECO:0000313" key="2">
    <source>
        <dbReference type="EMBL" id="CRK15675.1"/>
    </source>
</evidence>
<feature type="compositionally biased region" description="Basic and acidic residues" evidence="1">
    <location>
        <begin position="47"/>
        <end position="63"/>
    </location>
</feature>
<feature type="non-terminal residue" evidence="2">
    <location>
        <position position="136"/>
    </location>
</feature>
<feature type="region of interest" description="Disordered" evidence="1">
    <location>
        <begin position="1"/>
        <end position="114"/>
    </location>
</feature>
<protein>
    <submittedName>
        <fullName evidence="2">Uncharacterized protein</fullName>
    </submittedName>
</protein>
<evidence type="ECO:0000313" key="3">
    <source>
        <dbReference type="Proteomes" id="UP000045706"/>
    </source>
</evidence>
<reference evidence="3" key="1">
    <citation type="submission" date="2015-05" db="EMBL/GenBank/DDBJ databases">
        <authorList>
            <person name="Fogelqvist Johan"/>
        </authorList>
    </citation>
    <scope>NUCLEOTIDE SEQUENCE [LARGE SCALE GENOMIC DNA]</scope>
</reference>
<feature type="compositionally biased region" description="Basic residues" evidence="1">
    <location>
        <begin position="94"/>
        <end position="103"/>
    </location>
</feature>